<feature type="domain" description="Metallo-beta-lactamase" evidence="1">
    <location>
        <begin position="14"/>
        <end position="191"/>
    </location>
</feature>
<dbReference type="Pfam" id="PF00753">
    <property type="entry name" value="Lactamase_B"/>
    <property type="match status" value="1"/>
</dbReference>
<dbReference type="EMBL" id="AZDK01000015">
    <property type="protein sequence ID" value="KRK59697.1"/>
    <property type="molecule type" value="Genomic_DNA"/>
</dbReference>
<dbReference type="SUPFAM" id="SSF56281">
    <property type="entry name" value="Metallo-hydrolase/oxidoreductase"/>
    <property type="match status" value="1"/>
</dbReference>
<gene>
    <name evidence="2" type="ORF">FC31_GL000463</name>
</gene>
<accession>A0ABR5NZK0</accession>
<organism evidence="2 3">
    <name type="scientific">Limosilactobacillus antri DSM 16041</name>
    <dbReference type="NCBI Taxonomy" id="525309"/>
    <lineage>
        <taxon>Bacteria</taxon>
        <taxon>Bacillati</taxon>
        <taxon>Bacillota</taxon>
        <taxon>Bacilli</taxon>
        <taxon>Lactobacillales</taxon>
        <taxon>Lactobacillaceae</taxon>
        <taxon>Limosilactobacillus</taxon>
    </lineage>
</organism>
<name>A0ABR5NZK0_9LACO</name>
<comment type="caution">
    <text evidence="2">The sequence shown here is derived from an EMBL/GenBank/DDBJ whole genome shotgun (WGS) entry which is preliminary data.</text>
</comment>
<evidence type="ECO:0000259" key="1">
    <source>
        <dbReference type="SMART" id="SM00849"/>
    </source>
</evidence>
<dbReference type="SMART" id="SM00849">
    <property type="entry name" value="Lactamase_B"/>
    <property type="match status" value="1"/>
</dbReference>
<evidence type="ECO:0000313" key="2">
    <source>
        <dbReference type="EMBL" id="KRK59697.1"/>
    </source>
</evidence>
<keyword evidence="3" id="KW-1185">Reference proteome</keyword>
<dbReference type="Gene3D" id="3.60.15.10">
    <property type="entry name" value="Ribonuclease Z/Hydroxyacylglutathione hydrolase-like"/>
    <property type="match status" value="1"/>
</dbReference>
<dbReference type="InterPro" id="IPR001279">
    <property type="entry name" value="Metallo-B-lactamas"/>
</dbReference>
<protein>
    <recommendedName>
        <fullName evidence="1">Metallo-beta-lactamase domain-containing protein</fullName>
    </recommendedName>
</protein>
<dbReference type="Proteomes" id="UP000051883">
    <property type="component" value="Unassembled WGS sequence"/>
</dbReference>
<evidence type="ECO:0000313" key="3">
    <source>
        <dbReference type="Proteomes" id="UP000051883"/>
    </source>
</evidence>
<reference evidence="2 3" key="1">
    <citation type="journal article" date="2015" name="Genome Announc.">
        <title>Expanding the biotechnology potential of lactobacilli through comparative genomics of 213 strains and associated genera.</title>
        <authorList>
            <person name="Sun Z."/>
            <person name="Harris H.M."/>
            <person name="McCann A."/>
            <person name="Guo C."/>
            <person name="Argimon S."/>
            <person name="Zhang W."/>
            <person name="Yang X."/>
            <person name="Jeffery I.B."/>
            <person name="Cooney J.C."/>
            <person name="Kagawa T.F."/>
            <person name="Liu W."/>
            <person name="Song Y."/>
            <person name="Salvetti E."/>
            <person name="Wrobel A."/>
            <person name="Rasinkangas P."/>
            <person name="Parkhill J."/>
            <person name="Rea M.C."/>
            <person name="O'Sullivan O."/>
            <person name="Ritari J."/>
            <person name="Douillard F.P."/>
            <person name="Paul Ross R."/>
            <person name="Yang R."/>
            <person name="Briner A.E."/>
            <person name="Felis G.E."/>
            <person name="de Vos W.M."/>
            <person name="Barrangou R."/>
            <person name="Klaenhammer T.R."/>
            <person name="Caufield P.W."/>
            <person name="Cui Y."/>
            <person name="Zhang H."/>
            <person name="O'Toole P.W."/>
        </authorList>
    </citation>
    <scope>NUCLEOTIDE SEQUENCE [LARGE SCALE GENOMIC DNA]</scope>
    <source>
        <strain evidence="2 3">DSM 16041</strain>
    </source>
</reference>
<sequence length="198" mass="22596">MQQMTEVIRLKYGNTACYLFQGTKKILLDTDWAGTLPRFFHELGQRRLTVQAIDYLLVTHYHPDHMGLAADLMALGIRLVVLDCQRAYLHHSDYVFEKEHNQFFRPINDQAIKLVKLANSRTFLHHCGINGTILSTPGHSADSISIVLDDGEAFVGDLYPLDQVALYHKPILTSSWRKLKVANVHQVHFAHYADEVIS</sequence>
<dbReference type="InterPro" id="IPR036866">
    <property type="entry name" value="RibonucZ/Hydroxyglut_hydro"/>
</dbReference>
<proteinExistence type="predicted"/>